<name>A0A0N0P7J6_LEPSE</name>
<dbReference type="EMBL" id="LJSK01000038">
    <property type="protein sequence ID" value="KPI88856.1"/>
    <property type="molecule type" value="Genomic_DNA"/>
</dbReference>
<feature type="region of interest" description="Disordered" evidence="2">
    <location>
        <begin position="443"/>
        <end position="468"/>
    </location>
</feature>
<feature type="region of interest" description="Disordered" evidence="2">
    <location>
        <begin position="104"/>
        <end position="247"/>
    </location>
</feature>
<feature type="compositionally biased region" description="Low complexity" evidence="2">
    <location>
        <begin position="184"/>
        <end position="199"/>
    </location>
</feature>
<dbReference type="Proteomes" id="UP000038009">
    <property type="component" value="Unassembled WGS sequence"/>
</dbReference>
<dbReference type="AlphaFoldDB" id="A0A0N0P7J6"/>
<evidence type="ECO:0000256" key="1">
    <source>
        <dbReference type="SAM" id="Coils"/>
    </source>
</evidence>
<keyword evidence="4" id="KW-1185">Reference proteome</keyword>
<proteinExistence type="predicted"/>
<keyword evidence="1" id="KW-0175">Coiled coil</keyword>
<reference evidence="3 4" key="1">
    <citation type="journal article" date="2015" name="PLoS Pathog.">
        <title>Leptomonas seymouri: Adaptations to the Dixenous Life Cycle Analyzed by Genome Sequencing, Transcriptome Profiling and Co-infection with Leishmania donovani.</title>
        <authorList>
            <person name="Kraeva N."/>
            <person name="Butenko A."/>
            <person name="Hlavacova J."/>
            <person name="Kostygov A."/>
            <person name="Myskova J."/>
            <person name="Grybchuk D."/>
            <person name="Lestinova T."/>
            <person name="Votypka J."/>
            <person name="Volf P."/>
            <person name="Opperdoes F."/>
            <person name="Flegontov P."/>
            <person name="Lukes J."/>
            <person name="Yurchenko V."/>
        </authorList>
    </citation>
    <scope>NUCLEOTIDE SEQUENCE [LARGE SCALE GENOMIC DNA]</scope>
    <source>
        <strain evidence="3 4">ATCC 30220</strain>
    </source>
</reference>
<feature type="compositionally biased region" description="Low complexity" evidence="2">
    <location>
        <begin position="232"/>
        <end position="245"/>
    </location>
</feature>
<evidence type="ECO:0000313" key="4">
    <source>
        <dbReference type="Proteomes" id="UP000038009"/>
    </source>
</evidence>
<comment type="caution">
    <text evidence="3">The sequence shown here is derived from an EMBL/GenBank/DDBJ whole genome shotgun (WGS) entry which is preliminary data.</text>
</comment>
<feature type="compositionally biased region" description="Polar residues" evidence="2">
    <location>
        <begin position="138"/>
        <end position="150"/>
    </location>
</feature>
<organism evidence="3 4">
    <name type="scientific">Leptomonas seymouri</name>
    <dbReference type="NCBI Taxonomy" id="5684"/>
    <lineage>
        <taxon>Eukaryota</taxon>
        <taxon>Discoba</taxon>
        <taxon>Euglenozoa</taxon>
        <taxon>Kinetoplastea</taxon>
        <taxon>Metakinetoplastina</taxon>
        <taxon>Trypanosomatida</taxon>
        <taxon>Trypanosomatidae</taxon>
        <taxon>Leishmaniinae</taxon>
        <taxon>Leptomonas</taxon>
    </lineage>
</organism>
<dbReference type="Gene3D" id="3.10.20.650">
    <property type="match status" value="1"/>
</dbReference>
<gene>
    <name evidence="3" type="ORF">ABL78_2050</name>
</gene>
<accession>A0A0N0P7J6</accession>
<evidence type="ECO:0000313" key="3">
    <source>
        <dbReference type="EMBL" id="KPI88856.1"/>
    </source>
</evidence>
<dbReference type="OMA" id="CEPFTIN"/>
<evidence type="ECO:0000256" key="2">
    <source>
        <dbReference type="SAM" id="MobiDB-lite"/>
    </source>
</evidence>
<feature type="coiled-coil region" evidence="1">
    <location>
        <begin position="351"/>
        <end position="438"/>
    </location>
</feature>
<dbReference type="VEuPathDB" id="TriTrypDB:Lsey_0038_0270"/>
<sequence>MSFTIVACSDIRGQKVNIELPFERPLPSIEALRRVLETVFRHEEEAIKHDMGYTDVRPCEPFTINRLQRYDDDTQSWSEVTSTDMLQMYDQLYVFRKNSTKADISTQRELPAPRPSAFFVDPTVTSPTPNARGGSRVGASQSEPQTQMSFHTPRADNRPRGSGGYNGSPYDVSPTSPPRGSAGGSPYATASAPPSSSSHPPRRRSGVGEPVVGNFDPYPASTAQFGGGRGSSGAASGNAAPSPSSYYYKERTTPERVEYLFRLGSQLNPGAALTEKAFEHIFRLANVAFPIEVVHDLFQHFAVSDDGTGAAAGAIQYERFQEFATYFPVLMNITYQRITNQDREEAILTAQRDNSKQLESARRQVQELEARLAAARKTAQDAEQRQARLQEDLYEINMQRDPNYCRDEQRLLDKEVSVFRYRERLSREEQDYERLAIERRKRAVAASARARSNSPQGAYDPSRYGPRD</sequence>
<dbReference type="OrthoDB" id="271919at2759"/>
<protein>
    <submittedName>
        <fullName evidence="3">Uncharacterized protein</fullName>
    </submittedName>
</protein>